<evidence type="ECO:0000256" key="1">
    <source>
        <dbReference type="SAM" id="Coils"/>
    </source>
</evidence>
<feature type="coiled-coil region" evidence="1">
    <location>
        <begin position="154"/>
        <end position="181"/>
    </location>
</feature>
<dbReference type="Proteomes" id="UP000559117">
    <property type="component" value="Unassembled WGS sequence"/>
</dbReference>
<protein>
    <submittedName>
        <fullName evidence="2">Uncharacterized protein</fullName>
    </submittedName>
</protein>
<organism evidence="2 3">
    <name type="scientific">Pectinatus brassicae</name>
    <dbReference type="NCBI Taxonomy" id="862415"/>
    <lineage>
        <taxon>Bacteria</taxon>
        <taxon>Bacillati</taxon>
        <taxon>Bacillota</taxon>
        <taxon>Negativicutes</taxon>
        <taxon>Selenomonadales</taxon>
        <taxon>Selenomonadaceae</taxon>
        <taxon>Pectinatus</taxon>
    </lineage>
</organism>
<reference evidence="2 3" key="1">
    <citation type="submission" date="2020-08" db="EMBL/GenBank/DDBJ databases">
        <title>Genomic Encyclopedia of Type Strains, Phase IV (KMG-IV): sequencing the most valuable type-strain genomes for metagenomic binning, comparative biology and taxonomic classification.</title>
        <authorList>
            <person name="Goeker M."/>
        </authorList>
    </citation>
    <scope>NUCLEOTIDE SEQUENCE [LARGE SCALE GENOMIC DNA]</scope>
    <source>
        <strain evidence="2 3">DSM 24661</strain>
    </source>
</reference>
<gene>
    <name evidence="2" type="ORF">HNR32_001555</name>
</gene>
<name>A0A840UL02_9FIRM</name>
<dbReference type="RefSeq" id="WP_183861321.1">
    <property type="nucleotide sequence ID" value="NZ_JACHFH010000017.1"/>
</dbReference>
<comment type="caution">
    <text evidence="2">The sequence shown here is derived from an EMBL/GenBank/DDBJ whole genome shotgun (WGS) entry which is preliminary data.</text>
</comment>
<keyword evidence="3" id="KW-1185">Reference proteome</keyword>
<dbReference type="EMBL" id="JACHFH010000017">
    <property type="protein sequence ID" value="MBB5336407.1"/>
    <property type="molecule type" value="Genomic_DNA"/>
</dbReference>
<sequence length="194" mass="22110">MTHLTLVQSQNDTGKMNLSNLVIGKKYTAAEIMSLAKDNNPRAMGIITVGSEPDYKAIIIKVTLADKKYPHEWINKGKELKYYMFAVKGNYSLDYKVNKAVINSRGIPIFVFTRQDKKDRFLLVGIFSYLDYICEADGTKFFRLQKLSSVKIKLTAIENSKKRINKQLKKITNKINVTQGKVLSLVPQLEQSQI</sequence>
<accession>A0A840UL02</accession>
<evidence type="ECO:0000313" key="3">
    <source>
        <dbReference type="Proteomes" id="UP000559117"/>
    </source>
</evidence>
<evidence type="ECO:0000313" key="2">
    <source>
        <dbReference type="EMBL" id="MBB5336407.1"/>
    </source>
</evidence>
<keyword evidence="1" id="KW-0175">Coiled coil</keyword>
<proteinExistence type="predicted"/>
<dbReference type="AlphaFoldDB" id="A0A840UL02"/>